<name>E1ZMD1_CHLVA</name>
<organism evidence="3">
    <name type="scientific">Chlorella variabilis</name>
    <name type="common">Green alga</name>
    <dbReference type="NCBI Taxonomy" id="554065"/>
    <lineage>
        <taxon>Eukaryota</taxon>
        <taxon>Viridiplantae</taxon>
        <taxon>Chlorophyta</taxon>
        <taxon>core chlorophytes</taxon>
        <taxon>Trebouxiophyceae</taxon>
        <taxon>Chlorellales</taxon>
        <taxon>Chlorellaceae</taxon>
        <taxon>Chlorella clade</taxon>
        <taxon>Chlorella</taxon>
    </lineage>
</organism>
<dbReference type="InterPro" id="IPR014772">
    <property type="entry name" value="Munc13_dom-2"/>
</dbReference>
<reference evidence="2 3" key="1">
    <citation type="journal article" date="2010" name="Plant Cell">
        <title>The Chlorella variabilis NC64A genome reveals adaptation to photosymbiosis, coevolution with viruses, and cryptic sex.</title>
        <authorList>
            <person name="Blanc G."/>
            <person name="Duncan G."/>
            <person name="Agarkova I."/>
            <person name="Borodovsky M."/>
            <person name="Gurnon J."/>
            <person name="Kuo A."/>
            <person name="Lindquist E."/>
            <person name="Lucas S."/>
            <person name="Pangilinan J."/>
            <person name="Polle J."/>
            <person name="Salamov A."/>
            <person name="Terry A."/>
            <person name="Yamada T."/>
            <person name="Dunigan D.D."/>
            <person name="Grigoriev I.V."/>
            <person name="Claverie J.M."/>
            <person name="Van Etten J.L."/>
        </authorList>
    </citation>
    <scope>NUCLEOTIDE SEQUENCE [LARGE SCALE GENOMIC DNA]</scope>
    <source>
        <strain evidence="2 3">NC64A</strain>
    </source>
</reference>
<dbReference type="Pfam" id="PF25761">
    <property type="entry name" value="TPR_PATROL1"/>
    <property type="match status" value="1"/>
</dbReference>
<dbReference type="InterPro" id="IPR008528">
    <property type="entry name" value="unc-13_homologue"/>
</dbReference>
<dbReference type="AlphaFoldDB" id="E1ZMD1"/>
<protein>
    <recommendedName>
        <fullName evidence="1">MHD2 domain-containing protein</fullName>
    </recommendedName>
</protein>
<feature type="domain" description="MHD2" evidence="1">
    <location>
        <begin position="856"/>
        <end position="966"/>
    </location>
</feature>
<gene>
    <name evidence="2" type="ORF">CHLNCDRAFT_137406</name>
</gene>
<dbReference type="OrthoDB" id="2015333at2759"/>
<dbReference type="Proteomes" id="UP000008141">
    <property type="component" value="Unassembled WGS sequence"/>
</dbReference>
<dbReference type="STRING" id="554065.E1ZMD1"/>
<dbReference type="KEGG" id="cvr:CHLNCDRAFT_137406"/>
<evidence type="ECO:0000313" key="3">
    <source>
        <dbReference type="Proteomes" id="UP000008141"/>
    </source>
</evidence>
<keyword evidence="3" id="KW-1185">Reference proteome</keyword>
<evidence type="ECO:0000313" key="2">
    <source>
        <dbReference type="EMBL" id="EFN53089.1"/>
    </source>
</evidence>
<dbReference type="OMA" id="SKREMAP"/>
<dbReference type="eggNOG" id="ENOG502QT32">
    <property type="taxonomic scope" value="Eukaryota"/>
</dbReference>
<dbReference type="GeneID" id="17352546"/>
<dbReference type="FunCoup" id="E1ZMD1">
    <property type="interactions" value="582"/>
</dbReference>
<dbReference type="PANTHER" id="PTHR31280:SF2">
    <property type="entry name" value="PROTEIN UNC-13 HOMOLOG"/>
    <property type="match status" value="1"/>
</dbReference>
<proteinExistence type="predicted"/>
<dbReference type="PROSITE" id="PS51259">
    <property type="entry name" value="MHD2"/>
    <property type="match status" value="1"/>
</dbReference>
<dbReference type="EMBL" id="GL433853">
    <property type="protein sequence ID" value="EFN53089.1"/>
    <property type="molecule type" value="Genomic_DNA"/>
</dbReference>
<dbReference type="InParanoid" id="E1ZMD1"/>
<sequence length="1041" mass="113704">MHQLAQDRRALLRYLLQDLQVRGRDVLLPVGCSDFDEWLLDALSVERLLKQLKSGAPTLDLINACISTSTSAAARKDYLSTPPRGTTTGGEDGGIVDFRTLISGDATPSAVAAAADAAAAAEQDSHLPQLRLKSLQVGLQEYQLKELAYAIFLSCASAQASPGLLADLRASLELNETRAAELQRITTLVGQHGITSLASLEMHIRLLQIVRPSAFDSFRNFVRWRDTVTSVIWLVLSQAVRDTWVAAPAEGSGGSSGGEASARMLLARLKGGLRRLDVRVADDYDDAEYGEAAEAVFGAADQLAQRCQTGWSFPWGLRARLAELLLRGIFDTLDEGQYNDHRQELLGILQGTVWRQLQITPDVHNAVFAWVHFRQFAVSQELLLLEVARQAIQSVRTAGASPRLEGSGSPLLVTKEEYDSQFPAEVMACVSQSVCEVLGNYHASVDDPRVMKGLIGVLDAAEAAGGRRDQLPQLLDGCIAASVEAAFDASLEQLSANVSAEEDLIMLLAASCAELFKREAATYSPLLAAHQPQARVVAAATLHEVYGAKMLPWLIGVNGLTKSALEAIRASMALEELLLEECRDSEAAPDPWGTMERLSPLLYTWAQGQISMLGGWMDRILSAEDWTRVSKQRAHGSRSVVETIKIVTETLEALFDMKLAIPAGVVRCLTEGVDLAMQKYCEFVRQQVGSPDAIIPPRPPLTRYKREIAVQAEQQAAAAASGVTPAGQLSKMKSKVHEALNINWLPPLGTTEEERRVMAFHYDGLVVRLNSVQHLMDSLGGLERMVVDRWDDGRPRSAKARDGKSAYDWIAGMFDGARAAAARTRDHLARFIAVRLVFGELRDTIYERLYRFHVQVSRLEMVLQEVDRLLGDICSHVHDALPPKLARAVCSALVSAVQSVLLDGGPFRLFTPQDVDMLEADMAQMRAMFYADGDGIGLEEVDAVCRPLSDVVDLMQLDTGLIIQNLKQANATLGRFHKSPRGTPAALDPDVLLRILCHRADHAASKYLKKDYKIPKKMPGALSSSVSDVASKAGGVFRRGK</sequence>
<evidence type="ECO:0000259" key="1">
    <source>
        <dbReference type="PROSITE" id="PS51259"/>
    </source>
</evidence>
<dbReference type="InterPro" id="IPR057984">
    <property type="entry name" value="PATROL1_C"/>
</dbReference>
<dbReference type="PANTHER" id="PTHR31280">
    <property type="entry name" value="PROTEIN UNC-13 HOMOLOG"/>
    <property type="match status" value="1"/>
</dbReference>
<accession>E1ZMD1</accession>
<dbReference type="RefSeq" id="XP_005845191.1">
    <property type="nucleotide sequence ID" value="XM_005845129.1"/>
</dbReference>